<dbReference type="Proteomes" id="UP000289738">
    <property type="component" value="Chromosome A10"/>
</dbReference>
<gene>
    <name evidence="2" type="ORF">Ahy_A10g047942</name>
</gene>
<evidence type="ECO:0000256" key="1">
    <source>
        <dbReference type="SAM" id="MobiDB-lite"/>
    </source>
</evidence>
<proteinExistence type="predicted"/>
<accession>A0A445B3U7</accession>
<keyword evidence="3" id="KW-1185">Reference proteome</keyword>
<dbReference type="AlphaFoldDB" id="A0A445B3U7"/>
<feature type="region of interest" description="Disordered" evidence="1">
    <location>
        <begin position="1"/>
        <end position="20"/>
    </location>
</feature>
<protein>
    <recommendedName>
        <fullName evidence="4">Transposase MuDR plant domain-containing protein</fullName>
    </recommendedName>
</protein>
<evidence type="ECO:0000313" key="2">
    <source>
        <dbReference type="EMBL" id="RYR33357.1"/>
    </source>
</evidence>
<evidence type="ECO:0000313" key="3">
    <source>
        <dbReference type="Proteomes" id="UP000289738"/>
    </source>
</evidence>
<dbReference type="EMBL" id="SDMP01000010">
    <property type="protein sequence ID" value="RYR33357.1"/>
    <property type="molecule type" value="Genomic_DNA"/>
</dbReference>
<organism evidence="2 3">
    <name type="scientific">Arachis hypogaea</name>
    <name type="common">Peanut</name>
    <dbReference type="NCBI Taxonomy" id="3818"/>
    <lineage>
        <taxon>Eukaryota</taxon>
        <taxon>Viridiplantae</taxon>
        <taxon>Streptophyta</taxon>
        <taxon>Embryophyta</taxon>
        <taxon>Tracheophyta</taxon>
        <taxon>Spermatophyta</taxon>
        <taxon>Magnoliopsida</taxon>
        <taxon>eudicotyledons</taxon>
        <taxon>Gunneridae</taxon>
        <taxon>Pentapetalae</taxon>
        <taxon>rosids</taxon>
        <taxon>fabids</taxon>
        <taxon>Fabales</taxon>
        <taxon>Fabaceae</taxon>
        <taxon>Papilionoideae</taxon>
        <taxon>50 kb inversion clade</taxon>
        <taxon>dalbergioids sensu lato</taxon>
        <taxon>Dalbergieae</taxon>
        <taxon>Pterocarpus clade</taxon>
        <taxon>Arachis</taxon>
    </lineage>
</organism>
<name>A0A445B3U7_ARAHY</name>
<comment type="caution">
    <text evidence="2">The sequence shown here is derived from an EMBL/GenBank/DDBJ whole genome shotgun (WGS) entry which is preliminary data.</text>
</comment>
<sequence length="269" mass="31337">MNSDSEEDFEVTYEADDEDEDGDVGVEAAAENVVVPFAVSQPMDVPPFMRNLDIDVMHAPKFLEYANIGVANPEDGEFRIGMEYIGRRSNVYESEPLTFYAKCKTYGRGCDWLIRAILIRKKVVGRYADIMVGTRAPWEEFHKIIPSWTQIRNIGSNFLRAFKVSYLQKLVVNIGYSTTVDEYNINYQRLQERGVRKMPNRKVVVDLARWTCNCKHFQLYVNDVYKMTEVRKVYRFEFVPLGNPETWPVRDRHWLLTPPCGERRKVAPN</sequence>
<reference evidence="2 3" key="1">
    <citation type="submission" date="2019-01" db="EMBL/GenBank/DDBJ databases">
        <title>Sequencing of cultivated peanut Arachis hypogaea provides insights into genome evolution and oil improvement.</title>
        <authorList>
            <person name="Chen X."/>
        </authorList>
    </citation>
    <scope>NUCLEOTIDE SEQUENCE [LARGE SCALE GENOMIC DNA]</scope>
    <source>
        <strain evidence="3">cv. Fuhuasheng</strain>
        <tissue evidence="2">Leaves</tissue>
    </source>
</reference>
<evidence type="ECO:0008006" key="4">
    <source>
        <dbReference type="Google" id="ProtNLM"/>
    </source>
</evidence>